<reference evidence="3 4" key="1">
    <citation type="submission" date="2020-08" db="EMBL/GenBank/DDBJ databases">
        <title>Sequencing the genomes of 1000 actinobacteria strains.</title>
        <authorList>
            <person name="Klenk H.-P."/>
        </authorList>
    </citation>
    <scope>NUCLEOTIDE SEQUENCE [LARGE SCALE GENOMIC DNA]</scope>
    <source>
        <strain evidence="3 4">DSM 105369</strain>
    </source>
</reference>
<accession>A0A839NDM0</accession>
<feature type="transmembrane region" description="Helical" evidence="2">
    <location>
        <begin position="235"/>
        <end position="257"/>
    </location>
</feature>
<dbReference type="AlphaFoldDB" id="A0A839NDM0"/>
<feature type="transmembrane region" description="Helical" evidence="2">
    <location>
        <begin position="393"/>
        <end position="414"/>
    </location>
</feature>
<evidence type="ECO:0000256" key="1">
    <source>
        <dbReference type="SAM" id="MobiDB-lite"/>
    </source>
</evidence>
<feature type="transmembrane region" description="Helical" evidence="2">
    <location>
        <begin position="165"/>
        <end position="194"/>
    </location>
</feature>
<dbReference type="RefSeq" id="WP_183322164.1">
    <property type="nucleotide sequence ID" value="NZ_JACHVQ010000003.1"/>
</dbReference>
<evidence type="ECO:0008006" key="5">
    <source>
        <dbReference type="Google" id="ProtNLM"/>
    </source>
</evidence>
<proteinExistence type="predicted"/>
<evidence type="ECO:0000313" key="3">
    <source>
        <dbReference type="EMBL" id="MBB2893716.1"/>
    </source>
</evidence>
<feature type="transmembrane region" description="Helical" evidence="2">
    <location>
        <begin position="131"/>
        <end position="153"/>
    </location>
</feature>
<evidence type="ECO:0000313" key="4">
    <source>
        <dbReference type="Proteomes" id="UP000559182"/>
    </source>
</evidence>
<gene>
    <name evidence="3" type="ORF">FHU39_003747</name>
</gene>
<organism evidence="3 4">
    <name type="scientific">Flexivirga oryzae</name>
    <dbReference type="NCBI Taxonomy" id="1794944"/>
    <lineage>
        <taxon>Bacteria</taxon>
        <taxon>Bacillati</taxon>
        <taxon>Actinomycetota</taxon>
        <taxon>Actinomycetes</taxon>
        <taxon>Micrococcales</taxon>
        <taxon>Dermacoccaceae</taxon>
        <taxon>Flexivirga</taxon>
    </lineage>
</organism>
<keyword evidence="2" id="KW-0812">Transmembrane</keyword>
<keyword evidence="2" id="KW-0472">Membrane</keyword>
<keyword evidence="4" id="KW-1185">Reference proteome</keyword>
<sequence length="444" mass="46394">MHSPTRLTAPSRGEEPAALASEIIGGPAGRFAAIGRRGWTYAGAMLSALASVMVALGVIQKGHCVEDGWGSPGALWRACYSDLPVAATGAHGGTPWSVGGPGHNQPVLTAMLTWIVNQFTPSGAGLAAQRVYFALGAVVIVLLVALTTVAISSTMRTTPWLAAHVALSPVLITASLVSFDILGVALATVGMALWARKQPLAAGILLGAAVMSRTYPLVILGAIVLIALRDGARDAVVRLLAGAAGAVAVCFGIAYLMGGDPLDPYRVWWHADPGYGSLSYLLTVAHHPLPAASASIIAVLGWAIAFLLGLYLTGRPAERTQLAPLALTMLVIVLLTGKSMSVQSCLWVLPLIALVGLRWRDHLLWAGAEIVYFVMAWLFIASPSNPAKGMPGAAYSFFVLIRAIAYLGIAWASWESAQDLPRDPAEPYSAPVTDGWALGEPATD</sequence>
<dbReference type="Proteomes" id="UP000559182">
    <property type="component" value="Unassembled WGS sequence"/>
</dbReference>
<protein>
    <recommendedName>
        <fullName evidence="5">DUF2029 domain-containing protein</fullName>
    </recommendedName>
</protein>
<feature type="transmembrane region" description="Helical" evidence="2">
    <location>
        <begin position="200"/>
        <end position="228"/>
    </location>
</feature>
<feature type="transmembrane region" description="Helical" evidence="2">
    <location>
        <begin position="325"/>
        <end position="357"/>
    </location>
</feature>
<keyword evidence="2" id="KW-1133">Transmembrane helix</keyword>
<dbReference type="EMBL" id="JACHVQ010000003">
    <property type="protein sequence ID" value="MBB2893716.1"/>
    <property type="molecule type" value="Genomic_DNA"/>
</dbReference>
<feature type="transmembrane region" description="Helical" evidence="2">
    <location>
        <begin position="39"/>
        <end position="59"/>
    </location>
</feature>
<feature type="transmembrane region" description="Helical" evidence="2">
    <location>
        <begin position="363"/>
        <end position="381"/>
    </location>
</feature>
<name>A0A839NDM0_9MICO</name>
<feature type="region of interest" description="Disordered" evidence="1">
    <location>
        <begin position="423"/>
        <end position="444"/>
    </location>
</feature>
<feature type="transmembrane region" description="Helical" evidence="2">
    <location>
        <begin position="291"/>
        <end position="313"/>
    </location>
</feature>
<evidence type="ECO:0000256" key="2">
    <source>
        <dbReference type="SAM" id="Phobius"/>
    </source>
</evidence>
<comment type="caution">
    <text evidence="3">The sequence shown here is derived from an EMBL/GenBank/DDBJ whole genome shotgun (WGS) entry which is preliminary data.</text>
</comment>